<evidence type="ECO:0000313" key="6">
    <source>
        <dbReference type="Proteomes" id="UP000195569"/>
    </source>
</evidence>
<dbReference type="AlphaFoldDB" id="A0A1N7SAN5"/>
<evidence type="ECO:0000256" key="1">
    <source>
        <dbReference type="ARBA" id="ARBA00023015"/>
    </source>
</evidence>
<dbReference type="GO" id="GO:0003700">
    <property type="term" value="F:DNA-binding transcription factor activity"/>
    <property type="evidence" value="ECO:0007669"/>
    <property type="project" value="InterPro"/>
</dbReference>
<dbReference type="PRINTS" id="PR00032">
    <property type="entry name" value="HTHARAC"/>
</dbReference>
<dbReference type="EMBL" id="CYGY02000041">
    <property type="protein sequence ID" value="SIT44444.1"/>
    <property type="molecule type" value="Genomic_DNA"/>
</dbReference>
<keyword evidence="3" id="KW-0804">Transcription</keyword>
<keyword evidence="1" id="KW-0805">Transcription regulation</keyword>
<feature type="domain" description="HTH araC/xylS-type" evidence="4">
    <location>
        <begin position="1"/>
        <end position="83"/>
    </location>
</feature>
<dbReference type="PROSITE" id="PS01124">
    <property type="entry name" value="HTH_ARAC_FAMILY_2"/>
    <property type="match status" value="1"/>
</dbReference>
<dbReference type="InterPro" id="IPR018062">
    <property type="entry name" value="HTH_AraC-typ_CS"/>
</dbReference>
<dbReference type="SMART" id="SM00342">
    <property type="entry name" value="HTH_ARAC"/>
    <property type="match status" value="1"/>
</dbReference>
<dbReference type="InterPro" id="IPR020449">
    <property type="entry name" value="Tscrpt_reg_AraC-type_HTH"/>
</dbReference>
<sequence>MAALADHVGMSRPAFSARFTQLVGEPAMYYAVRWKMQAALTQLQQTDASLTELAMRLGYDSDTAFSRAFKRIVGIAPGAVRRKARMQPGDANAQSKSNISNSDFFLRRASSCV</sequence>
<name>A0A1N7SAN5_9BURK</name>
<dbReference type="SUPFAM" id="SSF46689">
    <property type="entry name" value="Homeodomain-like"/>
    <property type="match status" value="1"/>
</dbReference>
<dbReference type="Proteomes" id="UP000195569">
    <property type="component" value="Unassembled WGS sequence"/>
</dbReference>
<keyword evidence="2" id="KW-0238">DNA-binding</keyword>
<gene>
    <name evidence="5" type="ORF">BN2476_410012</name>
</gene>
<dbReference type="PROSITE" id="PS00041">
    <property type="entry name" value="HTH_ARAC_FAMILY_1"/>
    <property type="match status" value="1"/>
</dbReference>
<evidence type="ECO:0000256" key="3">
    <source>
        <dbReference type="ARBA" id="ARBA00023163"/>
    </source>
</evidence>
<dbReference type="PANTHER" id="PTHR46796">
    <property type="entry name" value="HTH-TYPE TRANSCRIPTIONAL ACTIVATOR RHAS-RELATED"/>
    <property type="match status" value="1"/>
</dbReference>
<organism evidence="5 6">
    <name type="scientific">Paraburkholderia piptadeniae</name>
    <dbReference type="NCBI Taxonomy" id="1701573"/>
    <lineage>
        <taxon>Bacteria</taxon>
        <taxon>Pseudomonadati</taxon>
        <taxon>Pseudomonadota</taxon>
        <taxon>Betaproteobacteria</taxon>
        <taxon>Burkholderiales</taxon>
        <taxon>Burkholderiaceae</taxon>
        <taxon>Paraburkholderia</taxon>
    </lineage>
</organism>
<evidence type="ECO:0000256" key="2">
    <source>
        <dbReference type="ARBA" id="ARBA00023125"/>
    </source>
</evidence>
<protein>
    <submittedName>
        <fullName evidence="5">AraC family transcriptional regulator</fullName>
    </submittedName>
</protein>
<proteinExistence type="predicted"/>
<dbReference type="Gene3D" id="1.10.10.60">
    <property type="entry name" value="Homeodomain-like"/>
    <property type="match status" value="2"/>
</dbReference>
<keyword evidence="6" id="KW-1185">Reference proteome</keyword>
<dbReference type="GO" id="GO:0043565">
    <property type="term" value="F:sequence-specific DNA binding"/>
    <property type="evidence" value="ECO:0007669"/>
    <property type="project" value="InterPro"/>
</dbReference>
<dbReference type="Pfam" id="PF12833">
    <property type="entry name" value="HTH_18"/>
    <property type="match status" value="1"/>
</dbReference>
<evidence type="ECO:0000313" key="5">
    <source>
        <dbReference type="EMBL" id="SIT44444.1"/>
    </source>
</evidence>
<dbReference type="InterPro" id="IPR050204">
    <property type="entry name" value="AraC_XylS_family_regulators"/>
</dbReference>
<dbReference type="InterPro" id="IPR018060">
    <property type="entry name" value="HTH_AraC"/>
</dbReference>
<comment type="caution">
    <text evidence="5">The sequence shown here is derived from an EMBL/GenBank/DDBJ whole genome shotgun (WGS) entry which is preliminary data.</text>
</comment>
<dbReference type="InterPro" id="IPR009057">
    <property type="entry name" value="Homeodomain-like_sf"/>
</dbReference>
<reference evidence="5" key="1">
    <citation type="submission" date="2016-12" db="EMBL/GenBank/DDBJ databases">
        <authorList>
            <person name="Moulin L."/>
        </authorList>
    </citation>
    <scope>NUCLEOTIDE SEQUENCE [LARGE SCALE GENOMIC DNA]</scope>
    <source>
        <strain evidence="5">STM 7183</strain>
    </source>
</reference>
<dbReference type="PANTHER" id="PTHR46796:SF7">
    <property type="entry name" value="ARAC FAMILY TRANSCRIPTIONAL REGULATOR"/>
    <property type="match status" value="1"/>
</dbReference>
<evidence type="ECO:0000259" key="4">
    <source>
        <dbReference type="PROSITE" id="PS01124"/>
    </source>
</evidence>
<accession>A0A1N7SAN5</accession>